<reference evidence="5 6" key="2">
    <citation type="submission" date="2015-05" db="EMBL/GenBank/DDBJ databases">
        <title>Distinctive expansion of gene families associated with plant cell wall degradation and secondary metabolism in the genomes of grapevine trunk pathogens.</title>
        <authorList>
            <person name="Lawrence D.P."/>
            <person name="Travadon R."/>
            <person name="Rolshausen P.E."/>
            <person name="Baumgartner K."/>
        </authorList>
    </citation>
    <scope>NUCLEOTIDE SEQUENCE [LARGE SCALE GENOMIC DNA]</scope>
    <source>
        <strain evidence="5">DS831</strain>
    </source>
</reference>
<dbReference type="Proteomes" id="UP001430584">
    <property type="component" value="Unassembled WGS sequence"/>
</dbReference>
<evidence type="ECO:0000313" key="5">
    <source>
        <dbReference type="EMBL" id="KKY13681.1"/>
    </source>
</evidence>
<dbReference type="PANTHER" id="PTHR11839:SF18">
    <property type="entry name" value="NUDIX HYDROLASE DOMAIN-CONTAINING PROTEIN"/>
    <property type="match status" value="1"/>
</dbReference>
<comment type="caution">
    <text evidence="5">The sequence shown here is derived from an EMBL/GenBank/DDBJ whole genome shotgun (WGS) entry which is preliminary data.</text>
</comment>
<evidence type="ECO:0000313" key="6">
    <source>
        <dbReference type="Proteomes" id="UP000034182"/>
    </source>
</evidence>
<sequence length="310" mass="35303">MAGEQPTSEMTTFQLPGWDPPVDVHLRHDAVKDGLTKESALNFTAFKEWTARLGENLAEQVHSSHTFFDNPWKLTEILVHSVTFFGPRIGFMTVEAKLRRKDEQRALSQKPGNHQEPAALDRVVFLRGGSVAMLMILRPRDSRNERYVIMTEQPRIGAGSLAFLEIPAGMLDDSPEVRGKVLEEIKEETGFSIQKDELINLTALALGGTDTPDRVRDGLYPSPANLDEFIPLFAWEKELDRQEIEDLKGRLTGERTHQEMIKLVICDYEEIWRRGARDSKTLAAWALYEGLNREGTIERELSRIRRGFSE</sequence>
<dbReference type="PROSITE" id="PS51462">
    <property type="entry name" value="NUDIX"/>
    <property type="match status" value="1"/>
</dbReference>
<dbReference type="EMBL" id="LAQI01000270">
    <property type="protein sequence ID" value="KKY13681.1"/>
    <property type="molecule type" value="Genomic_DNA"/>
</dbReference>
<gene>
    <name evidence="4" type="ORF">SLS55_006409</name>
    <name evidence="5" type="ORF">UCDDS831_g08792</name>
</gene>
<name>A0A0G2DTY4_9PEZI</name>
<evidence type="ECO:0000259" key="3">
    <source>
        <dbReference type="PROSITE" id="PS51462"/>
    </source>
</evidence>
<dbReference type="Gene3D" id="3.90.79.10">
    <property type="entry name" value="Nucleoside Triphosphate Pyrophosphohydrolase"/>
    <property type="match status" value="1"/>
</dbReference>
<evidence type="ECO:0000256" key="2">
    <source>
        <dbReference type="ARBA" id="ARBA00022801"/>
    </source>
</evidence>
<dbReference type="InterPro" id="IPR015797">
    <property type="entry name" value="NUDIX_hydrolase-like_dom_sf"/>
</dbReference>
<feature type="domain" description="Nudix hydrolase" evidence="3">
    <location>
        <begin position="126"/>
        <end position="288"/>
    </location>
</feature>
<dbReference type="Proteomes" id="UP000034182">
    <property type="component" value="Unassembled WGS sequence"/>
</dbReference>
<organism evidence="5 6">
    <name type="scientific">Diplodia seriata</name>
    <dbReference type="NCBI Taxonomy" id="420778"/>
    <lineage>
        <taxon>Eukaryota</taxon>
        <taxon>Fungi</taxon>
        <taxon>Dikarya</taxon>
        <taxon>Ascomycota</taxon>
        <taxon>Pezizomycotina</taxon>
        <taxon>Dothideomycetes</taxon>
        <taxon>Dothideomycetes incertae sedis</taxon>
        <taxon>Botryosphaeriales</taxon>
        <taxon>Botryosphaeriaceae</taxon>
        <taxon>Diplodia</taxon>
    </lineage>
</organism>
<evidence type="ECO:0000256" key="1">
    <source>
        <dbReference type="ARBA" id="ARBA00001946"/>
    </source>
</evidence>
<dbReference type="GO" id="GO:0080042">
    <property type="term" value="F:ADP-glucose pyrophosphohydrolase activity"/>
    <property type="evidence" value="ECO:0007669"/>
    <property type="project" value="TreeGrafter"/>
</dbReference>
<dbReference type="InterPro" id="IPR000086">
    <property type="entry name" value="NUDIX_hydrolase_dom"/>
</dbReference>
<evidence type="ECO:0000313" key="7">
    <source>
        <dbReference type="Proteomes" id="UP001430584"/>
    </source>
</evidence>
<reference evidence="4 7" key="3">
    <citation type="submission" date="2024-02" db="EMBL/GenBank/DDBJ databases">
        <title>De novo assembly and annotation of 12 fungi associated with fruit tree decline syndrome in Ontario, Canada.</title>
        <authorList>
            <person name="Sulman M."/>
            <person name="Ellouze W."/>
            <person name="Ilyukhin E."/>
        </authorList>
    </citation>
    <scope>NUCLEOTIDE SEQUENCE [LARGE SCALE GENOMIC DNA]</scope>
    <source>
        <strain evidence="4 7">FDS-637</strain>
    </source>
</reference>
<dbReference type="CDD" id="cd03424">
    <property type="entry name" value="NUDIX_ADPRase_Nudt5_UGPPase_Nudt14"/>
    <property type="match status" value="1"/>
</dbReference>
<dbReference type="GO" id="GO:0019693">
    <property type="term" value="P:ribose phosphate metabolic process"/>
    <property type="evidence" value="ECO:0007669"/>
    <property type="project" value="TreeGrafter"/>
</dbReference>
<proteinExistence type="predicted"/>
<dbReference type="PANTHER" id="PTHR11839">
    <property type="entry name" value="UDP/ADP-SUGAR PYROPHOSPHATASE"/>
    <property type="match status" value="1"/>
</dbReference>
<dbReference type="GO" id="GO:0006753">
    <property type="term" value="P:nucleoside phosphate metabolic process"/>
    <property type="evidence" value="ECO:0007669"/>
    <property type="project" value="TreeGrafter"/>
</dbReference>
<comment type="cofactor">
    <cofactor evidence="1">
        <name>Mg(2+)</name>
        <dbReference type="ChEBI" id="CHEBI:18420"/>
    </cofactor>
</comment>
<dbReference type="SUPFAM" id="SSF55811">
    <property type="entry name" value="Nudix"/>
    <property type="match status" value="1"/>
</dbReference>
<keyword evidence="7" id="KW-1185">Reference proteome</keyword>
<dbReference type="RefSeq" id="XP_066631934.1">
    <property type="nucleotide sequence ID" value="XM_066777839.1"/>
</dbReference>
<protein>
    <submittedName>
        <fullName evidence="5">Putative nudix hydrolase 14</fullName>
    </submittedName>
</protein>
<reference evidence="5 6" key="1">
    <citation type="submission" date="2015-03" db="EMBL/GenBank/DDBJ databases">
        <authorList>
            <person name="Morales-Cruz A."/>
            <person name="Amrine K.C."/>
            <person name="Cantu D."/>
        </authorList>
    </citation>
    <scope>NUCLEOTIDE SEQUENCE [LARGE SCALE GENOMIC DNA]</scope>
    <source>
        <strain evidence="5">DS831</strain>
    </source>
</reference>
<dbReference type="EMBL" id="JAJVCZ030000006">
    <property type="protein sequence ID" value="KAL0258905.1"/>
    <property type="molecule type" value="Genomic_DNA"/>
</dbReference>
<dbReference type="AlphaFoldDB" id="A0A0G2DTY4"/>
<evidence type="ECO:0000313" key="4">
    <source>
        <dbReference type="EMBL" id="KAL0258905.1"/>
    </source>
</evidence>
<keyword evidence="2 5" id="KW-0378">Hydrolase</keyword>
<dbReference type="GeneID" id="92010494"/>
<dbReference type="GO" id="GO:0080041">
    <property type="term" value="F:ADP-ribose pyrophosphohydrolase activity"/>
    <property type="evidence" value="ECO:0007669"/>
    <property type="project" value="TreeGrafter"/>
</dbReference>
<accession>A0A0G2DTY4</accession>